<dbReference type="Proteomes" id="UP000325122">
    <property type="component" value="Unassembled WGS sequence"/>
</dbReference>
<keyword evidence="1 3" id="KW-0489">Methyltransferase</keyword>
<keyword evidence="2 3" id="KW-0808">Transferase</keyword>
<comment type="caution">
    <text evidence="3">The sequence shown here is derived from an EMBL/GenBank/DDBJ whole genome shotgun (WGS) entry which is preliminary data.</text>
</comment>
<dbReference type="InterPro" id="IPR003788">
    <property type="entry name" value="NDUFAF7"/>
</dbReference>
<dbReference type="PANTHER" id="PTHR12049">
    <property type="entry name" value="PROTEIN ARGININE METHYLTRANSFERASE NDUFAF7, MITOCHONDRIAL"/>
    <property type="match status" value="1"/>
</dbReference>
<dbReference type="Pfam" id="PF02636">
    <property type="entry name" value="Methyltransf_28"/>
    <property type="match status" value="1"/>
</dbReference>
<name>A0A5M6ZAM4_9PROT</name>
<sequence length="371" mass="39337">MLAERLRARIASEGPLPVSAFMMEALFDPMAGFYATKDPLGAHNDFITAPEISQMFGELIGLWAVECWGQMGSPDPVQLIELGPGTGRMMSDVARVLRAAPGLVEAAEATLVEASPALKMVQGRTLAGAPVPVCWAPRLEAIRPGPTLLLANEFLDCLPIRQAVKTDGVWRERCVAMHPDEAGRFAFVLGTALAQADLDLIDPSLRDLPDGTLVELRPADAPLIAALAERLHAHPGYALFIDYGSDTAEPGDTLQAIARHEKVDPLEAPGAADLTAWVNFEAVAQEGLKAGLQVFGVMGQGAFLKGLGLDVRAGLLAQGQDEAGRARITRQAARLCDPDEMGELFKVIAFASPDLPPPPGLGRYAPASEAA</sequence>
<evidence type="ECO:0000256" key="1">
    <source>
        <dbReference type="ARBA" id="ARBA00022603"/>
    </source>
</evidence>
<gene>
    <name evidence="3" type="ORF">F1654_11745</name>
</gene>
<dbReference type="InterPro" id="IPR029063">
    <property type="entry name" value="SAM-dependent_MTases_sf"/>
</dbReference>
<evidence type="ECO:0000313" key="3">
    <source>
        <dbReference type="EMBL" id="KAA5801742.1"/>
    </source>
</evidence>
<accession>A0A5M6ZAM4</accession>
<dbReference type="EMBL" id="VWOJ01000004">
    <property type="protein sequence ID" value="KAA5801742.1"/>
    <property type="molecule type" value="Genomic_DNA"/>
</dbReference>
<organism evidence="3 4">
    <name type="scientific">Alkalicaulis satelles</name>
    <dbReference type="NCBI Taxonomy" id="2609175"/>
    <lineage>
        <taxon>Bacteria</taxon>
        <taxon>Pseudomonadati</taxon>
        <taxon>Pseudomonadota</taxon>
        <taxon>Alphaproteobacteria</taxon>
        <taxon>Maricaulales</taxon>
        <taxon>Maricaulaceae</taxon>
        <taxon>Alkalicaulis</taxon>
    </lineage>
</organism>
<dbReference type="GO" id="GO:0032259">
    <property type="term" value="P:methylation"/>
    <property type="evidence" value="ECO:0007669"/>
    <property type="project" value="UniProtKB-KW"/>
</dbReference>
<proteinExistence type="predicted"/>
<dbReference type="Gene3D" id="3.40.50.12710">
    <property type="match status" value="1"/>
</dbReference>
<dbReference type="PANTHER" id="PTHR12049:SF7">
    <property type="entry name" value="PROTEIN ARGININE METHYLTRANSFERASE NDUFAF7, MITOCHONDRIAL"/>
    <property type="match status" value="1"/>
</dbReference>
<dbReference type="SUPFAM" id="SSF53335">
    <property type="entry name" value="S-adenosyl-L-methionine-dependent methyltransferases"/>
    <property type="match status" value="1"/>
</dbReference>
<dbReference type="AlphaFoldDB" id="A0A5M6ZAM4"/>
<protein>
    <submittedName>
        <fullName evidence="3">SAM-dependent methyltransferase</fullName>
    </submittedName>
</protein>
<dbReference type="InterPro" id="IPR038375">
    <property type="entry name" value="NDUFAF7_sf"/>
</dbReference>
<evidence type="ECO:0000313" key="4">
    <source>
        <dbReference type="Proteomes" id="UP000325122"/>
    </source>
</evidence>
<keyword evidence="4" id="KW-1185">Reference proteome</keyword>
<evidence type="ECO:0000256" key="2">
    <source>
        <dbReference type="ARBA" id="ARBA00022679"/>
    </source>
</evidence>
<dbReference type="GO" id="GO:0035243">
    <property type="term" value="F:protein-arginine omega-N symmetric methyltransferase activity"/>
    <property type="evidence" value="ECO:0007669"/>
    <property type="project" value="TreeGrafter"/>
</dbReference>
<reference evidence="3 4" key="1">
    <citation type="submission" date="2019-09" db="EMBL/GenBank/DDBJ databases">
        <authorList>
            <person name="Kevbrin V."/>
            <person name="Grouzdev D.S."/>
        </authorList>
    </citation>
    <scope>NUCLEOTIDE SEQUENCE [LARGE SCALE GENOMIC DNA]</scope>
    <source>
        <strain evidence="3 4">G-192</strain>
    </source>
</reference>